<reference evidence="3" key="1">
    <citation type="submission" date="2023-07" db="EMBL/GenBank/DDBJ databases">
        <title>30 novel species of actinomycetes from the DSMZ collection.</title>
        <authorList>
            <person name="Nouioui I."/>
        </authorList>
    </citation>
    <scope>NUCLEOTIDE SEQUENCE [LARGE SCALE GENOMIC DNA]</scope>
    <source>
        <strain evidence="3">DSM 44915</strain>
    </source>
</reference>
<organism evidence="2 3">
    <name type="scientific">Streptomyces chisholmiae</name>
    <dbReference type="NCBI Taxonomy" id="3075540"/>
    <lineage>
        <taxon>Bacteria</taxon>
        <taxon>Bacillati</taxon>
        <taxon>Actinomycetota</taxon>
        <taxon>Actinomycetes</taxon>
        <taxon>Kitasatosporales</taxon>
        <taxon>Streptomycetaceae</taxon>
        <taxon>Streptomyces</taxon>
    </lineage>
</organism>
<dbReference type="RefSeq" id="WP_311666278.1">
    <property type="nucleotide sequence ID" value="NZ_JAVREO010000004.1"/>
</dbReference>
<evidence type="ECO:0000256" key="1">
    <source>
        <dbReference type="SAM" id="Phobius"/>
    </source>
</evidence>
<keyword evidence="3" id="KW-1185">Reference proteome</keyword>
<evidence type="ECO:0000313" key="3">
    <source>
        <dbReference type="Proteomes" id="UP001183410"/>
    </source>
</evidence>
<dbReference type="Proteomes" id="UP001183410">
    <property type="component" value="Unassembled WGS sequence"/>
</dbReference>
<keyword evidence="1" id="KW-1133">Transmembrane helix</keyword>
<keyword evidence="1" id="KW-0472">Membrane</keyword>
<sequence length="90" mass="9529">MDQALDNRLDNRLDRKTTRHTRLLFAATAALALVLSPVLFLYEVLVGALGLVGTGLATRQHEGPVARTATVVFAGLLAGALPYLVFAALA</sequence>
<gene>
    <name evidence="2" type="ORF">RM844_08120</name>
</gene>
<feature type="transmembrane region" description="Helical" evidence="1">
    <location>
        <begin position="65"/>
        <end position="89"/>
    </location>
</feature>
<feature type="transmembrane region" description="Helical" evidence="1">
    <location>
        <begin position="21"/>
        <end position="45"/>
    </location>
</feature>
<comment type="caution">
    <text evidence="2">The sequence shown here is derived from an EMBL/GenBank/DDBJ whole genome shotgun (WGS) entry which is preliminary data.</text>
</comment>
<evidence type="ECO:0000313" key="2">
    <source>
        <dbReference type="EMBL" id="MDT0266260.1"/>
    </source>
</evidence>
<dbReference type="EMBL" id="JAVREO010000004">
    <property type="protein sequence ID" value="MDT0266260.1"/>
    <property type="molecule type" value="Genomic_DNA"/>
</dbReference>
<protein>
    <submittedName>
        <fullName evidence="2">Uncharacterized protein</fullName>
    </submittedName>
</protein>
<name>A0ABU2JMN8_9ACTN</name>
<accession>A0ABU2JMN8</accession>
<keyword evidence="1" id="KW-0812">Transmembrane</keyword>
<proteinExistence type="predicted"/>